<dbReference type="PANTHER" id="PTHR37813">
    <property type="entry name" value="FELS-2 PROPHAGE PROTEIN"/>
    <property type="match status" value="1"/>
</dbReference>
<proteinExistence type="predicted"/>
<comment type="caution">
    <text evidence="5">The sequence shown here is derived from an EMBL/GenBank/DDBJ whole genome shotgun (WGS) entry which is preliminary data.</text>
</comment>
<feature type="region of interest" description="Disordered" evidence="2">
    <location>
        <begin position="623"/>
        <end position="642"/>
    </location>
</feature>
<keyword evidence="3" id="KW-1133">Transmembrane helix</keyword>
<evidence type="ECO:0000259" key="4">
    <source>
        <dbReference type="Pfam" id="PF10145"/>
    </source>
</evidence>
<name>A0A506TXK5_9HYPH</name>
<dbReference type="OrthoDB" id="8219583at2"/>
<organism evidence="5 6">
    <name type="scientific">Pararhizobium mangrovi</name>
    <dbReference type="NCBI Taxonomy" id="2590452"/>
    <lineage>
        <taxon>Bacteria</taxon>
        <taxon>Pseudomonadati</taxon>
        <taxon>Pseudomonadota</taxon>
        <taxon>Alphaproteobacteria</taxon>
        <taxon>Hyphomicrobiales</taxon>
        <taxon>Rhizobiaceae</taxon>
        <taxon>Rhizobium/Agrobacterium group</taxon>
        <taxon>Pararhizobium</taxon>
    </lineage>
</organism>
<keyword evidence="3" id="KW-0472">Membrane</keyword>
<reference evidence="5 6" key="1">
    <citation type="submission" date="2019-06" db="EMBL/GenBank/DDBJ databases">
        <authorList>
            <person name="Li M."/>
        </authorList>
    </citation>
    <scope>NUCLEOTIDE SEQUENCE [LARGE SCALE GENOMIC DNA]</scope>
    <source>
        <strain evidence="5 6">BGMRC6574</strain>
    </source>
</reference>
<evidence type="ECO:0000256" key="2">
    <source>
        <dbReference type="SAM" id="MobiDB-lite"/>
    </source>
</evidence>
<evidence type="ECO:0000313" key="6">
    <source>
        <dbReference type="Proteomes" id="UP000320314"/>
    </source>
</evidence>
<accession>A0A506TXK5</accession>
<dbReference type="RefSeq" id="WP_141168214.1">
    <property type="nucleotide sequence ID" value="NZ_VHLH01000039.1"/>
</dbReference>
<feature type="domain" description="Phage tail tape measure protein" evidence="4">
    <location>
        <begin position="124"/>
        <end position="309"/>
    </location>
</feature>
<dbReference type="EMBL" id="VHLH01000039">
    <property type="protein sequence ID" value="TPW26046.1"/>
    <property type="molecule type" value="Genomic_DNA"/>
</dbReference>
<evidence type="ECO:0000256" key="1">
    <source>
        <dbReference type="ARBA" id="ARBA00022612"/>
    </source>
</evidence>
<evidence type="ECO:0000256" key="3">
    <source>
        <dbReference type="SAM" id="Phobius"/>
    </source>
</evidence>
<dbReference type="AlphaFoldDB" id="A0A506TXK5"/>
<gene>
    <name evidence="5" type="ORF">FJU11_16670</name>
</gene>
<feature type="transmembrane region" description="Helical" evidence="3">
    <location>
        <begin position="413"/>
        <end position="438"/>
    </location>
</feature>
<keyword evidence="1" id="KW-1188">Viral release from host cell</keyword>
<dbReference type="Proteomes" id="UP000320314">
    <property type="component" value="Unassembled WGS sequence"/>
</dbReference>
<sequence length="922" mass="93690">MDVAYLGMGVDSSQVKGATGELGRLSGAAEKAESRARRFGGAATKAGREASAANDNAARSARKMAGAYDLVWTSVKRAAGQFLAFTAASVGIGSTIRTLASFEQSMSQVAAITRATGADLKAMRDVAKDLGATTEFSAAQAADGLKYLGMAGFDAQKSIAAIPSVLDLATAASMGLAQSADITSNIMSAFGIAANKASSVADILAAASSRANTDVGQLGDAMKYVGPVASSFGVSMSDAAAAVGVLSNNGLQGSMAGTGLRRVISSLANPTNAAVKALNAMGVAVESVNPKTHSLVDIVGRLAKAGLSGANALEIFGDRGGPAILALTRNAPQLRELTGQLSNVEGTAKRMADTMRDNLMGDLHNLASSAQSVVIAMGDNGMTGVFRGVAQVGVVGLRFLADNMNTVARATTVAGAALLVAFGPAALSAIATGFGYMVGGMLAGLTALRVAIMTNPLGVLATAIAIVLAAAYTFRDEFEEIFGVSIVDAVKIGGNKIIGAFVGAYSAVISVWQRLPDALSGIAKQAANSVLKTLNQPWLSVNGHTIIPGLGGAGELKLSDAEKSAVNGAVGAFKSGYGRDYLGVGGAVEPGTGRRASPGSRSNTSADAAAIKKIQDAADALGNDGGAGTELPTISTGGAGSAADTAARKAERAAKAYDRLTQSAESFVASQETERATVGMSEMAAAKYSHTQKLLNQAKQQGIKLSASQKAELQSLGAEMGEQEVATKRLKDAYSSVKDGVKGVFSSFRGAIEQGKSIWKAFGDAAQSVLDKIIGKIEDQLSTSITNALFSAKGSGSSGGGLFGSIFSGVGHLFGFANGTNYAPGGPALVGERGPEIVNLPRGSQVVPNHHLRAAANNNAQPQAVDVRSHVSVSVDDDGKIQTYVTKSEARASAKGAQNAVNHVKSNWGNYQGQQQMHGQVR</sequence>
<dbReference type="InterPro" id="IPR010090">
    <property type="entry name" value="Phage_tape_meas"/>
</dbReference>
<keyword evidence="3" id="KW-0812">Transmembrane</keyword>
<dbReference type="NCBIfam" id="TIGR01760">
    <property type="entry name" value="tape_meas_TP901"/>
    <property type="match status" value="1"/>
</dbReference>
<dbReference type="Pfam" id="PF10145">
    <property type="entry name" value="PhageMin_Tail"/>
    <property type="match status" value="1"/>
</dbReference>
<evidence type="ECO:0000313" key="5">
    <source>
        <dbReference type="EMBL" id="TPW26046.1"/>
    </source>
</evidence>
<feature type="transmembrane region" description="Helical" evidence="3">
    <location>
        <begin position="450"/>
        <end position="472"/>
    </location>
</feature>
<keyword evidence="6" id="KW-1185">Reference proteome</keyword>
<feature type="region of interest" description="Disordered" evidence="2">
    <location>
        <begin position="588"/>
        <end position="607"/>
    </location>
</feature>
<protein>
    <submittedName>
        <fullName evidence="5">Phage tail tape measure protein</fullName>
    </submittedName>
</protein>
<dbReference type="PANTHER" id="PTHR37813:SF1">
    <property type="entry name" value="FELS-2 PROPHAGE PROTEIN"/>
    <property type="match status" value="1"/>
</dbReference>